<feature type="transmembrane region" description="Helical" evidence="1">
    <location>
        <begin position="66"/>
        <end position="95"/>
    </location>
</feature>
<keyword evidence="1" id="KW-1133">Transmembrane helix</keyword>
<dbReference type="PANTHER" id="PTHR46211:SF8">
    <property type="entry name" value="PHOSPHODIESTERASE"/>
    <property type="match status" value="1"/>
</dbReference>
<keyword evidence="1" id="KW-0472">Membrane</keyword>
<dbReference type="RefSeq" id="WP_209558715.1">
    <property type="nucleotide sequence ID" value="NZ_JAEDXU010000011.1"/>
</dbReference>
<dbReference type="EMBL" id="JAEDXU010000011">
    <property type="protein sequence ID" value="MBP1047935.1"/>
    <property type="molecule type" value="Genomic_DNA"/>
</dbReference>
<evidence type="ECO:0000313" key="3">
    <source>
        <dbReference type="EMBL" id="MBP1047935.1"/>
    </source>
</evidence>
<evidence type="ECO:0000313" key="4">
    <source>
        <dbReference type="Proteomes" id="UP000673375"/>
    </source>
</evidence>
<dbReference type="SUPFAM" id="SSF51695">
    <property type="entry name" value="PLC-like phosphodiesterases"/>
    <property type="match status" value="1"/>
</dbReference>
<dbReference type="Pfam" id="PF10110">
    <property type="entry name" value="GPDPase_memb"/>
    <property type="match status" value="1"/>
</dbReference>
<dbReference type="Pfam" id="PF03009">
    <property type="entry name" value="GDPD"/>
    <property type="match status" value="1"/>
</dbReference>
<dbReference type="InterPro" id="IPR030395">
    <property type="entry name" value="GP_PDE_dom"/>
</dbReference>
<sequence>MDIRGNRQLLLKWTGQLVLFMLVVNVLHRLILQPLTNFIFFMALQTTGYQVLFNTDMLSFFSTPQAILAALLIIGIASYAAYLEFSVIVILSQYLKSGKLLSLKDAIKKALTTFSSLRGISLVGYFFYVFIFLPVSGMGLSSALFSRFQIPNFITGELTKHSWGGLANFLIYGLITLLFFLFIYTIPMMVLEQWRFFKAFKRSIYYVWKNKQSVFKLFALYGVVWLVADWLPREVFLRMLHSTAVNFEAIYQTYRLSMPTLGFSVILLFYYIGKFVLMPILLSMVVMFYSPENNQVIDLEKEQAVDNKLAAAQKSIGVFGKKLTSKKGVVLLLAVLIIVPMIGSFYRMIEGAEDLHEPIVIGHRGSVAGVENSLAAIQGAIDAGAEYAEIDILLSADGIPMVIHDDSLKRLADIDQSVHELTAEELGKIALKQNGMVGEIATLEEVAQLTKGKINLAVELKRHGHEKENLVDEVADVLKEHGLLEESIFLSLEYRLVDEMNTKYPKTISGYCIFGGMGVLDPGVIRTMNIDFVFIEEWMATREYLMEFRRAWLPVYVWTVNQKESMRQLLDLGVLGLVTDYPEWGTEAVNEFQKETNRVYLEEEDWQRN</sequence>
<comment type="caution">
    <text evidence="3">The sequence shown here is derived from an EMBL/GenBank/DDBJ whole genome shotgun (WGS) entry which is preliminary data.</text>
</comment>
<proteinExistence type="predicted"/>
<keyword evidence="1" id="KW-0812">Transmembrane</keyword>
<dbReference type="Gene3D" id="3.20.20.190">
    <property type="entry name" value="Phosphatidylinositol (PI) phosphodiesterase"/>
    <property type="match status" value="1"/>
</dbReference>
<reference evidence="3 4" key="1">
    <citation type="submission" date="2020-12" db="EMBL/GenBank/DDBJ databases">
        <title>Vagococcus allomyrinae sp. nov. and Enterococcus lavae sp. nov., isolated from the larvae of Allomyrina dichotoma.</title>
        <authorList>
            <person name="Lee S.D."/>
        </authorList>
    </citation>
    <scope>NUCLEOTIDE SEQUENCE [LARGE SCALE GENOMIC DNA]</scope>
    <source>
        <strain evidence="3 4">BWM-S5</strain>
    </source>
</reference>
<evidence type="ECO:0000259" key="2">
    <source>
        <dbReference type="PROSITE" id="PS51704"/>
    </source>
</evidence>
<dbReference type="PROSITE" id="PS51704">
    <property type="entry name" value="GP_PDE"/>
    <property type="match status" value="1"/>
</dbReference>
<feature type="transmembrane region" description="Helical" evidence="1">
    <location>
        <begin position="9"/>
        <end position="32"/>
    </location>
</feature>
<gene>
    <name evidence="3" type="ORF">I6N96_16720</name>
</gene>
<dbReference type="PANTHER" id="PTHR46211">
    <property type="entry name" value="GLYCEROPHOSPHORYL DIESTER PHOSPHODIESTERASE"/>
    <property type="match status" value="1"/>
</dbReference>
<feature type="transmembrane region" description="Helical" evidence="1">
    <location>
        <begin position="116"/>
        <end position="135"/>
    </location>
</feature>
<name>A0ABS4CPF3_9ENTE</name>
<dbReference type="Proteomes" id="UP000673375">
    <property type="component" value="Unassembled WGS sequence"/>
</dbReference>
<feature type="domain" description="GP-PDE" evidence="2">
    <location>
        <begin position="358"/>
        <end position="589"/>
    </location>
</feature>
<feature type="transmembrane region" description="Helical" evidence="1">
    <location>
        <begin position="329"/>
        <end position="349"/>
    </location>
</feature>
<keyword evidence="4" id="KW-1185">Reference proteome</keyword>
<organism evidence="3 4">
    <name type="scientific">Enterococcus larvae</name>
    <dbReference type="NCBI Taxonomy" id="2794352"/>
    <lineage>
        <taxon>Bacteria</taxon>
        <taxon>Bacillati</taxon>
        <taxon>Bacillota</taxon>
        <taxon>Bacilli</taxon>
        <taxon>Lactobacillales</taxon>
        <taxon>Enterococcaceae</taxon>
        <taxon>Enterococcus</taxon>
    </lineage>
</organism>
<protein>
    <submittedName>
        <fullName evidence="3">Glycerophosphoryl diester phosphodiesterase membrane domain-containing protein</fullName>
    </submittedName>
</protein>
<feature type="transmembrane region" description="Helical" evidence="1">
    <location>
        <begin position="213"/>
        <end position="231"/>
    </location>
</feature>
<accession>A0ABS4CPF3</accession>
<feature type="transmembrane region" description="Helical" evidence="1">
    <location>
        <begin position="261"/>
        <end position="289"/>
    </location>
</feature>
<dbReference type="InterPro" id="IPR017946">
    <property type="entry name" value="PLC-like_Pdiesterase_TIM-brl"/>
</dbReference>
<evidence type="ECO:0000256" key="1">
    <source>
        <dbReference type="SAM" id="Phobius"/>
    </source>
</evidence>
<feature type="transmembrane region" description="Helical" evidence="1">
    <location>
        <begin position="169"/>
        <end position="192"/>
    </location>
</feature>
<dbReference type="InterPro" id="IPR018476">
    <property type="entry name" value="GlyceroP-diester-Pdiesterase_M"/>
</dbReference>